<keyword evidence="1" id="KW-0808">Transferase</keyword>
<dbReference type="GO" id="GO:0008168">
    <property type="term" value="F:methyltransferase activity"/>
    <property type="evidence" value="ECO:0007669"/>
    <property type="project" value="UniProtKB-KW"/>
</dbReference>
<name>A0A2U8FRR1_9BURK</name>
<gene>
    <name evidence="1" type="ORF">DEH84_10125</name>
</gene>
<organism evidence="1 2">
    <name type="scientific">Aquabacterium olei</name>
    <dbReference type="NCBI Taxonomy" id="1296669"/>
    <lineage>
        <taxon>Bacteria</taxon>
        <taxon>Pseudomonadati</taxon>
        <taxon>Pseudomonadota</taxon>
        <taxon>Betaproteobacteria</taxon>
        <taxon>Burkholderiales</taxon>
        <taxon>Aquabacterium</taxon>
    </lineage>
</organism>
<proteinExistence type="predicted"/>
<keyword evidence="1" id="KW-0489">Methyltransferase</keyword>
<dbReference type="AlphaFoldDB" id="A0A2U8FRR1"/>
<dbReference type="Gene3D" id="3.40.50.150">
    <property type="entry name" value="Vaccinia Virus protein VP39"/>
    <property type="match status" value="1"/>
</dbReference>
<accession>A0A2U8FRR1</accession>
<dbReference type="RefSeq" id="WP_109036754.1">
    <property type="nucleotide sequence ID" value="NZ_CP029210.1"/>
</dbReference>
<protein>
    <submittedName>
        <fullName evidence="1">Class I SAM-dependent methyltransferase</fullName>
    </submittedName>
</protein>
<dbReference type="GO" id="GO:0032259">
    <property type="term" value="P:methylation"/>
    <property type="evidence" value="ECO:0007669"/>
    <property type="project" value="UniProtKB-KW"/>
</dbReference>
<dbReference type="InterPro" id="IPR029063">
    <property type="entry name" value="SAM-dependent_MTases_sf"/>
</dbReference>
<keyword evidence="2" id="KW-1185">Reference proteome</keyword>
<evidence type="ECO:0000313" key="2">
    <source>
        <dbReference type="Proteomes" id="UP000244892"/>
    </source>
</evidence>
<reference evidence="1 2" key="1">
    <citation type="submission" date="2018-05" db="EMBL/GenBank/DDBJ databases">
        <title>complete genome sequence of Aquabacterium olei NBRC 110486.</title>
        <authorList>
            <person name="Tang B."/>
            <person name="Chang J."/>
            <person name="Zhang L."/>
            <person name="Yang H."/>
        </authorList>
    </citation>
    <scope>NUCLEOTIDE SEQUENCE [LARGE SCALE GENOMIC DNA]</scope>
    <source>
        <strain evidence="1 2">NBRC 110486</strain>
    </source>
</reference>
<evidence type="ECO:0000313" key="1">
    <source>
        <dbReference type="EMBL" id="AWI53755.1"/>
    </source>
</evidence>
<dbReference type="EMBL" id="CP029210">
    <property type="protein sequence ID" value="AWI53755.1"/>
    <property type="molecule type" value="Genomic_DNA"/>
</dbReference>
<dbReference type="SUPFAM" id="SSF53335">
    <property type="entry name" value="S-adenosyl-L-methionine-dependent methyltransferases"/>
    <property type="match status" value="1"/>
</dbReference>
<dbReference type="Pfam" id="PF13578">
    <property type="entry name" value="Methyltransf_24"/>
    <property type="match status" value="1"/>
</dbReference>
<sequence>MASRSIDALHRSKTGKVSDKWASYLTYYDALFAPLREAPISMLEIGIQNGGSLETWASYFTQARQFIGCDIDPSCEALRYEDPRVSVVVGDANSAPAYQKILGLCPQFDVVIDDGSHVSTDIINSFINYFPHVKPGGLYVVEDAHCLYMNAYGGGILNDYSGYAFFKKLVDVVSFEFWKDTLSVQNYLRTFFDVNQTPAFILDGWIESIEFRNSIITIRKAERPGHDKLGERLTVGSVAQVQDWGGKKPSA</sequence>
<dbReference type="CDD" id="cd02440">
    <property type="entry name" value="AdoMet_MTases"/>
    <property type="match status" value="1"/>
</dbReference>
<dbReference type="KEGG" id="aon:DEH84_10125"/>
<dbReference type="OrthoDB" id="9816564at2"/>
<dbReference type="Proteomes" id="UP000244892">
    <property type="component" value="Chromosome"/>
</dbReference>